<feature type="transmembrane region" description="Helical" evidence="9">
    <location>
        <begin position="669"/>
        <end position="690"/>
    </location>
</feature>
<evidence type="ECO:0000256" key="5">
    <source>
        <dbReference type="ARBA" id="ARBA00022856"/>
    </source>
</evidence>
<keyword evidence="4 9" id="KW-0812">Transmembrane</keyword>
<dbReference type="GO" id="GO:0035673">
    <property type="term" value="F:oligopeptide transmembrane transporter activity"/>
    <property type="evidence" value="ECO:0007669"/>
    <property type="project" value="InterPro"/>
</dbReference>
<keyword evidence="8 9" id="KW-0472">Membrane</keyword>
<evidence type="ECO:0000313" key="11">
    <source>
        <dbReference type="Proteomes" id="UP000756132"/>
    </source>
</evidence>
<name>A0A9Q8UTR6_PASFU</name>
<dbReference type="GO" id="GO:0016020">
    <property type="term" value="C:membrane"/>
    <property type="evidence" value="ECO:0007669"/>
    <property type="project" value="UniProtKB-SubCell"/>
</dbReference>
<keyword evidence="11" id="KW-1185">Reference proteome</keyword>
<organism evidence="10 11">
    <name type="scientific">Passalora fulva</name>
    <name type="common">Tomato leaf mold</name>
    <name type="synonym">Cladosporium fulvum</name>
    <dbReference type="NCBI Taxonomy" id="5499"/>
    <lineage>
        <taxon>Eukaryota</taxon>
        <taxon>Fungi</taxon>
        <taxon>Dikarya</taxon>
        <taxon>Ascomycota</taxon>
        <taxon>Pezizomycotina</taxon>
        <taxon>Dothideomycetes</taxon>
        <taxon>Dothideomycetidae</taxon>
        <taxon>Mycosphaerellales</taxon>
        <taxon>Mycosphaerellaceae</taxon>
        <taxon>Fulvia</taxon>
    </lineage>
</organism>
<dbReference type="NCBIfam" id="TIGR00728">
    <property type="entry name" value="OPT_sfam"/>
    <property type="match status" value="2"/>
</dbReference>
<evidence type="ECO:0000256" key="7">
    <source>
        <dbReference type="ARBA" id="ARBA00022989"/>
    </source>
</evidence>
<reference evidence="10" key="1">
    <citation type="submission" date="2021-12" db="EMBL/GenBank/DDBJ databases">
        <authorList>
            <person name="Zaccaron A."/>
            <person name="Stergiopoulos I."/>
        </authorList>
    </citation>
    <scope>NUCLEOTIDE SEQUENCE</scope>
    <source>
        <strain evidence="10">Race5_Kim</strain>
    </source>
</reference>
<keyword evidence="3" id="KW-0813">Transport</keyword>
<evidence type="ECO:0000256" key="8">
    <source>
        <dbReference type="ARBA" id="ARBA00023136"/>
    </source>
</evidence>
<dbReference type="AlphaFoldDB" id="A0A9Q8UTR6"/>
<comment type="subcellular location">
    <subcellularLocation>
        <location evidence="1">Membrane</location>
        <topology evidence="1">Multi-pass membrane protein</topology>
    </subcellularLocation>
</comment>
<reference evidence="10" key="2">
    <citation type="journal article" date="2022" name="Microb. Genom.">
        <title>A chromosome-scale genome assembly of the tomato pathogen Cladosporium fulvum reveals a compartmentalized genome architecture and the presence of a dispensable chromosome.</title>
        <authorList>
            <person name="Zaccaron A.Z."/>
            <person name="Chen L.H."/>
            <person name="Samaras A."/>
            <person name="Stergiopoulos I."/>
        </authorList>
    </citation>
    <scope>NUCLEOTIDE SEQUENCE</scope>
    <source>
        <strain evidence="10">Race5_Kim</strain>
    </source>
</reference>
<feature type="transmembrane region" description="Helical" evidence="9">
    <location>
        <begin position="172"/>
        <end position="192"/>
    </location>
</feature>
<evidence type="ECO:0000256" key="9">
    <source>
        <dbReference type="SAM" id="Phobius"/>
    </source>
</evidence>
<dbReference type="InterPro" id="IPR004813">
    <property type="entry name" value="OPT"/>
</dbReference>
<sequence length="733" mass="81132">MQIVSLGSDKSLASQDMMRTIVAAIQPSGHESKKDLQITTVPLDSGVLSEKERSFRHVVTAKQAEFNLNLTEEDFLTTQEEAEKLTLDEVTQILKHGYSLHEFDPNFPIKILAEIEAFLENNEAILVAPEKYAELVQEMELQAAVLTTSSPYSEVRAVVDNNDDVNTPWSTIRAWTIGLFFVCAVGFMNQLFSVRQPSITVGSDVVQLLCYPVGKAFEKFLPDIGITLFGVRHSLNTGPFSKKEHMLITIMATVGSTLPSSRYIIFTQFLKKYFNQSYSGSFGYQVLMALSTDLMGHGLAGLCRKILVYPAYYVYPKSLVTIALNSSLHKDKNTPVTGPAKKLWTVSRFKFFTWSFVCTFVYFWFPNYIFTALSAFNWITWIAPENVNLSAVTGFAKGVGLNPLPTFDWNIQRMTAYPEVSEWWYLGLNVVAIALGVAVVAGWQTYTTVGVIFFGILLSLVYAIPAGVIAATTGIVVELNVIAEFLGGSIQPGNALAMNFFKCDGYVTTAHALEFIKDLKLAHHVKIPPRHTFWAQVVATVVSCFVCTGIMNFQLRNIKDICESTQSARFTCPGVNVYFSAAVQFGSMGARKVFGTGGQYTILLIAAFPIGLAVADHWAREIHPVAFLSGGLVSTPPYNLSYMWPAMPFAWYSMIHIRGKYLAFWSKYNYVLSAALSIAIAIAALVMYFAREYSSISLEWWGNNADSGCEATACTRLKLPKGSSFGPSPGHCV</sequence>
<dbReference type="Proteomes" id="UP000756132">
    <property type="component" value="Chromosome 9"/>
</dbReference>
<dbReference type="OrthoDB" id="9986677at2759"/>
<dbReference type="GeneID" id="71989636"/>
<evidence type="ECO:0000256" key="2">
    <source>
        <dbReference type="ARBA" id="ARBA00008807"/>
    </source>
</evidence>
<feature type="transmembrane region" description="Helical" evidence="9">
    <location>
        <begin position="600"/>
        <end position="619"/>
    </location>
</feature>
<accession>A0A9Q8UTR6</accession>
<dbReference type="KEGG" id="ffu:CLAFUR5_09758"/>
<evidence type="ECO:0000313" key="10">
    <source>
        <dbReference type="EMBL" id="UJO22062.1"/>
    </source>
</evidence>
<protein>
    <submittedName>
        <fullName evidence="10">Oligopeptide transporter 2</fullName>
    </submittedName>
</protein>
<dbReference type="EMBL" id="CP090171">
    <property type="protein sequence ID" value="UJO22062.1"/>
    <property type="molecule type" value="Genomic_DNA"/>
</dbReference>
<feature type="transmembrane region" description="Helical" evidence="9">
    <location>
        <begin position="351"/>
        <end position="370"/>
    </location>
</feature>
<evidence type="ECO:0000256" key="4">
    <source>
        <dbReference type="ARBA" id="ARBA00022692"/>
    </source>
</evidence>
<feature type="transmembrane region" description="Helical" evidence="9">
    <location>
        <begin position="423"/>
        <end position="443"/>
    </location>
</feature>
<comment type="similarity">
    <text evidence="2">Belongs to the oligopeptide OPT transporter family.</text>
</comment>
<proteinExistence type="inferred from homology"/>
<gene>
    <name evidence="10" type="ORF">CLAFUR5_09758</name>
</gene>
<keyword evidence="7 9" id="KW-1133">Transmembrane helix</keyword>
<feature type="transmembrane region" description="Helical" evidence="9">
    <location>
        <begin position="533"/>
        <end position="553"/>
    </location>
</feature>
<dbReference type="PANTHER" id="PTHR22601">
    <property type="entry name" value="ISP4 LIKE PROTEIN"/>
    <property type="match status" value="1"/>
</dbReference>
<keyword evidence="5" id="KW-0571">Peptide transport</keyword>
<dbReference type="InterPro" id="IPR004648">
    <property type="entry name" value="Oligpept_transpt"/>
</dbReference>
<evidence type="ECO:0000256" key="1">
    <source>
        <dbReference type="ARBA" id="ARBA00004141"/>
    </source>
</evidence>
<feature type="transmembrane region" description="Helical" evidence="9">
    <location>
        <begin position="450"/>
        <end position="477"/>
    </location>
</feature>
<dbReference type="Pfam" id="PF03169">
    <property type="entry name" value="OPT"/>
    <property type="match status" value="2"/>
</dbReference>
<dbReference type="GO" id="GO:0015031">
    <property type="term" value="P:protein transport"/>
    <property type="evidence" value="ECO:0007669"/>
    <property type="project" value="UniProtKB-KW"/>
</dbReference>
<evidence type="ECO:0000256" key="3">
    <source>
        <dbReference type="ARBA" id="ARBA00022448"/>
    </source>
</evidence>
<evidence type="ECO:0000256" key="6">
    <source>
        <dbReference type="ARBA" id="ARBA00022927"/>
    </source>
</evidence>
<keyword evidence="6" id="KW-0653">Protein transport</keyword>
<dbReference type="RefSeq" id="XP_047766428.1">
    <property type="nucleotide sequence ID" value="XM_047908906.1"/>
</dbReference>